<evidence type="ECO:0000313" key="2">
    <source>
        <dbReference type="Proteomes" id="UP000071561"/>
    </source>
</evidence>
<organism evidence="1 2">
    <name type="scientific">Pedobacter cryoconitis</name>
    <dbReference type="NCBI Taxonomy" id="188932"/>
    <lineage>
        <taxon>Bacteria</taxon>
        <taxon>Pseudomonadati</taxon>
        <taxon>Bacteroidota</taxon>
        <taxon>Sphingobacteriia</taxon>
        <taxon>Sphingobacteriales</taxon>
        <taxon>Sphingobacteriaceae</taxon>
        <taxon>Pedobacter</taxon>
    </lineage>
</organism>
<proteinExistence type="predicted"/>
<evidence type="ECO:0000313" key="1">
    <source>
        <dbReference type="EMBL" id="AMP98919.1"/>
    </source>
</evidence>
<dbReference type="EMBL" id="CP014504">
    <property type="protein sequence ID" value="AMP98919.1"/>
    <property type="molecule type" value="Genomic_DNA"/>
</dbReference>
<dbReference type="Proteomes" id="UP000071561">
    <property type="component" value="Chromosome"/>
</dbReference>
<gene>
    <name evidence="1" type="ORF">AY601_2013</name>
</gene>
<dbReference type="KEGG" id="pcm:AY601_2013"/>
<keyword evidence="2" id="KW-1185">Reference proteome</keyword>
<protein>
    <submittedName>
        <fullName evidence="1">Uncharacterized protein</fullName>
    </submittedName>
</protein>
<name>A0A127VCG3_9SPHI</name>
<reference evidence="1 2" key="1">
    <citation type="submission" date="2016-03" db="EMBL/GenBank/DDBJ databases">
        <title>Complete genome sequence of Pedobacter cryoconitis PAMC 27485.</title>
        <authorList>
            <person name="Lee J."/>
            <person name="Kim O.-S."/>
        </authorList>
    </citation>
    <scope>NUCLEOTIDE SEQUENCE [LARGE SCALE GENOMIC DNA]</scope>
    <source>
        <strain evidence="1 2">PAMC 27485</strain>
    </source>
</reference>
<accession>A0A127VCG3</accession>
<dbReference type="PATRIC" id="fig|188932.3.peg.2107"/>
<dbReference type="AlphaFoldDB" id="A0A127VCG3"/>
<sequence length="168" mass="19548">MAAYRAGGLQVRKKEAVGHFGLYATGMVHEHDLGQKPFELFFEPQAPVIWDDTENDTIDHGRGVDHQLRHRKIIMFLQVLYLFRRYKNEIHFLMWRSIIFIGSHDMDRLVRKSTQPPLNGAVITDVIDEVCVQGQKFDLCRYLFDDLPSVQRWSTQIIGAGISMMENR</sequence>